<dbReference type="Gene3D" id="3.10.10.10">
    <property type="entry name" value="HIV Type 1 Reverse Transcriptase, subunit A, domain 1"/>
    <property type="match status" value="1"/>
</dbReference>
<protein>
    <submittedName>
        <fullName evidence="1">Transposon Ty3-I Gag-Pol polyprotein</fullName>
    </submittedName>
</protein>
<dbReference type="PANTHER" id="PTHR37984:SF5">
    <property type="entry name" value="PROTEIN NYNRIN-LIKE"/>
    <property type="match status" value="1"/>
</dbReference>
<accession>A0A0V0T551</accession>
<dbReference type="PANTHER" id="PTHR37984">
    <property type="entry name" value="PROTEIN CBG26694"/>
    <property type="match status" value="1"/>
</dbReference>
<evidence type="ECO:0000313" key="2">
    <source>
        <dbReference type="Proteomes" id="UP000055048"/>
    </source>
</evidence>
<dbReference type="EMBL" id="JYDJ01000649">
    <property type="protein sequence ID" value="KRX34021.1"/>
    <property type="molecule type" value="Genomic_DNA"/>
</dbReference>
<dbReference type="InterPro" id="IPR043502">
    <property type="entry name" value="DNA/RNA_pol_sf"/>
</dbReference>
<comment type="caution">
    <text evidence="1">The sequence shown here is derived from an EMBL/GenBank/DDBJ whole genome shotgun (WGS) entry which is preliminary data.</text>
</comment>
<keyword evidence="2" id="KW-1185">Reference proteome</keyword>
<organism evidence="1 2">
    <name type="scientific">Trichinella murrelli</name>
    <dbReference type="NCBI Taxonomy" id="144512"/>
    <lineage>
        <taxon>Eukaryota</taxon>
        <taxon>Metazoa</taxon>
        <taxon>Ecdysozoa</taxon>
        <taxon>Nematoda</taxon>
        <taxon>Enoplea</taxon>
        <taxon>Dorylaimia</taxon>
        <taxon>Trichinellida</taxon>
        <taxon>Trichinellidae</taxon>
        <taxon>Trichinella</taxon>
    </lineage>
</organism>
<evidence type="ECO:0000313" key="1">
    <source>
        <dbReference type="EMBL" id="KRX34021.1"/>
    </source>
</evidence>
<dbReference type="SUPFAM" id="SSF56672">
    <property type="entry name" value="DNA/RNA polymerases"/>
    <property type="match status" value="1"/>
</dbReference>
<dbReference type="STRING" id="144512.A0A0V0T551"/>
<sequence>MEIVLVGTMRLQHTVLWVKGLSHQFLQGWYFMRCFGCTPVPSIIPFTKHIAVVPVGTKSANSRNHISVAMEQMLPKEQEAGRKYRRTLSALWEQFSDVLGTSDEDLKIPHAIHTGVAKPVRCSPRRIAYHQRAQVETSLNGMIHRYVIEPSCSPWANPIMLENKKDGSCRLCVDYRQLNNVSQKALHPMP</sequence>
<dbReference type="InterPro" id="IPR050951">
    <property type="entry name" value="Retrovirus_Pol_polyprotein"/>
</dbReference>
<name>A0A0V0T551_9BILA</name>
<dbReference type="Proteomes" id="UP000055048">
    <property type="component" value="Unassembled WGS sequence"/>
</dbReference>
<gene>
    <name evidence="1" type="primary">TY3B-I</name>
    <name evidence="1" type="ORF">T05_15409</name>
</gene>
<reference evidence="1 2" key="1">
    <citation type="submission" date="2015-01" db="EMBL/GenBank/DDBJ databases">
        <title>Evolution of Trichinella species and genotypes.</title>
        <authorList>
            <person name="Korhonen P.K."/>
            <person name="Edoardo P."/>
            <person name="Giuseppe L.R."/>
            <person name="Gasser R.B."/>
        </authorList>
    </citation>
    <scope>NUCLEOTIDE SEQUENCE [LARGE SCALE GENOMIC DNA]</scope>
    <source>
        <strain evidence="1">ISS417</strain>
    </source>
</reference>
<proteinExistence type="predicted"/>
<dbReference type="OrthoDB" id="8962596at2759"/>
<dbReference type="AlphaFoldDB" id="A0A0V0T551"/>